<keyword evidence="2" id="KW-1185">Reference proteome</keyword>
<dbReference type="Proteomes" id="UP000001520">
    <property type="component" value="Chromosome"/>
</dbReference>
<reference evidence="1 2" key="1">
    <citation type="journal article" date="2010" name="DNA Res.">
        <title>Bacterial lifestyle in a deep-sea hydrothermal vent chimney revealed by the genome sequence of the thermophilic bacterium Deferribacter desulfuricans SSM1.</title>
        <authorList>
            <person name="Takaki Y."/>
            <person name="Shimamura S."/>
            <person name="Nakagawa S."/>
            <person name="Fukuhara Y."/>
            <person name="Horikawa H."/>
            <person name="Ankai A."/>
            <person name="Harada T."/>
            <person name="Hosoyama A."/>
            <person name="Oguchi A."/>
            <person name="Fukui S."/>
            <person name="Fujita N."/>
            <person name="Takami H."/>
            <person name="Takai K."/>
        </authorList>
    </citation>
    <scope>NUCLEOTIDE SEQUENCE [LARGE SCALE GENOMIC DNA]</scope>
    <source>
        <strain evidence="2">DSM 14783 / JCM 11476 / NBRC 101012 / SSM1</strain>
    </source>
</reference>
<dbReference type="STRING" id="639282.DEFDS_0793"/>
<gene>
    <name evidence="1" type="ordered locus">DEFDS_0793</name>
</gene>
<dbReference type="AlphaFoldDB" id="D3PCE8"/>
<sequence length="1152" mass="131149">MKKLLIAVAILIIILTNVYSFEISDTYVYLPSSEEVTKLYGKDFVESNVDFLPIYKNKVDYDGLKSSKLFVEKGTNNFIYILINYTKDADSALTTFFQNLERAFAASGKNKKAEKLNIGDKGFFMPGDMGVYGVKYGNFLIRVNCTNVFDGKKALVWILDKIVNKKNSNNVNLAKIKYLLINELYLPKSNIINKAGVKKIKVGIQLLNNYKEVYSSVKDCELNLKQELNSFNVTVKYPVNRKFLDILDKLNGGSFFVLSISGYKPLIINLDKQDFYLLSDHIEYRHDSSLSMDLFKEPVYCSKNGHIDESVLFNRKLGKYFWLVNSRTDYITIAEYDKKSGISKIRLINNKYKVKSPKLILDDKGDIVVIHGYKDELYTIIDNELEPIAKPNIIGEKNFDFDPYKYYLFKGELIREGEWLVPYYSSYNQINIIPPYSNYSYVRDYFCDKLKVVSCGYNTLKKEVLAKNLKFENSAQVYVYWKGRFEVKGDLKKKPRTEILSKRKTDTCSEEVTSIEYQCNSFKDYFNGIKVADVDMTTDDYRMECIEARDLPVNCEGNLFVPVNFGVKIKFCGLNKCIMNKYEGPYDEIRYCDNGVIKSKEIHHSGWITFEDQNQMNIKVKVNKVKYNEKEDNFFVSTKNAKRLVFHGRVISKDGKPIVDSTVSINGKSVKTDSDGRFEIIFDINKGSEVKEYDLEYTLYKKISGLNIELLSQEKIYPNGGYYKIKISALNDKKPLKNTEISIEKITSFYRKDGKQIFPSGFENGMFIGKKEETDDKGILTFSFKSPDFKGDGIKKFHNILFPIFAEIKVCETINHYCDSFKVIIDDPAPKIEVRIPSGIEEGVWQLKPSTIKIEDPDSKNFTIQIRAYGRLKTVGRDTITKKNEPLIYKTDKKFIEFYYEPLKFGDDLAGNLPNVLKMYLDTNLNVLLGFVGVGGSVLAEGGTKALTNIPDFKIKNLVIKTSILNKANINISNKETFLKYLYDSSTKGMSASMMGLTLGDMKEGVTTPDIVSITDWSIGFVDLIGGSFSNSITHSKAFKVKSLEKLGGATLKKFSKSGSLNKLIKVLKIDKLSKILGENSGLSGALSVELAKALWANAKTTYEIFNQYKQIAESYQDIIFVPVAISVTDESGYGTSVIRKVGVKINKLNNW</sequence>
<dbReference type="HOGENOM" id="CLU_276321_0_0_0"/>
<dbReference type="KEGG" id="ddf:DEFDS_0793"/>
<evidence type="ECO:0000313" key="1">
    <source>
        <dbReference type="EMBL" id="BAI80271.1"/>
    </source>
</evidence>
<proteinExistence type="predicted"/>
<dbReference type="EMBL" id="AP011529">
    <property type="protein sequence ID" value="BAI80271.1"/>
    <property type="molecule type" value="Genomic_DNA"/>
</dbReference>
<protein>
    <submittedName>
        <fullName evidence="1">Uncharacterized protein</fullName>
    </submittedName>
</protein>
<dbReference type="eggNOG" id="ENOG5033T4Q">
    <property type="taxonomic scope" value="Bacteria"/>
</dbReference>
<name>D3PCE8_DEFDS</name>
<dbReference type="OrthoDB" id="9795224at2"/>
<evidence type="ECO:0000313" key="2">
    <source>
        <dbReference type="Proteomes" id="UP000001520"/>
    </source>
</evidence>
<organism evidence="1 2">
    <name type="scientific">Deferribacter desulfuricans (strain DSM 14783 / JCM 11476 / NBRC 101012 / SSM1)</name>
    <dbReference type="NCBI Taxonomy" id="639282"/>
    <lineage>
        <taxon>Bacteria</taxon>
        <taxon>Pseudomonadati</taxon>
        <taxon>Deferribacterota</taxon>
        <taxon>Deferribacteres</taxon>
        <taxon>Deferribacterales</taxon>
        <taxon>Deferribacteraceae</taxon>
        <taxon>Deferribacter</taxon>
    </lineage>
</organism>
<accession>D3PCE8</accession>
<dbReference type="RefSeq" id="WP_013007519.1">
    <property type="nucleotide sequence ID" value="NC_013939.1"/>
</dbReference>